<organism evidence="2 3">
    <name type="scientific">Arachis hypogaea</name>
    <name type="common">Peanut</name>
    <dbReference type="NCBI Taxonomy" id="3818"/>
    <lineage>
        <taxon>Eukaryota</taxon>
        <taxon>Viridiplantae</taxon>
        <taxon>Streptophyta</taxon>
        <taxon>Embryophyta</taxon>
        <taxon>Tracheophyta</taxon>
        <taxon>Spermatophyta</taxon>
        <taxon>Magnoliopsida</taxon>
        <taxon>eudicotyledons</taxon>
        <taxon>Gunneridae</taxon>
        <taxon>Pentapetalae</taxon>
        <taxon>rosids</taxon>
        <taxon>fabids</taxon>
        <taxon>Fabales</taxon>
        <taxon>Fabaceae</taxon>
        <taxon>Papilionoideae</taxon>
        <taxon>50 kb inversion clade</taxon>
        <taxon>dalbergioids sensu lato</taxon>
        <taxon>Dalbergieae</taxon>
        <taxon>Pterocarpus clade</taxon>
        <taxon>Arachis</taxon>
    </lineage>
</organism>
<evidence type="ECO:0000259" key="1">
    <source>
        <dbReference type="Pfam" id="PF10536"/>
    </source>
</evidence>
<protein>
    <recommendedName>
        <fullName evidence="1">Aminotransferase-like plant mobile domain-containing protein</fullName>
    </recommendedName>
</protein>
<accession>A0A445DDU9</accession>
<dbReference type="GO" id="GO:0010073">
    <property type="term" value="P:meristem maintenance"/>
    <property type="evidence" value="ECO:0007669"/>
    <property type="project" value="InterPro"/>
</dbReference>
<sequence length="265" mass="30282">MSSCARAISFALTPWLATRKNPCFLHASFTCKQASNTASMSPERNAFRSMVGTWNSGGLREEILERGRRRLGLNLGSLECAYSSKTKADEDHLYQLNGVVHVVGGINEEACNVFTAFEDNRICLCIKGSYLIWKRASLYQLARLNNRWFWLNEPIVNVFIDRWRPNTHTFHMPFKECIITLQDVAYQLGFSVNGKIVKDGRVAWEWFQELFGKLLPLNKVKVLLADVNEHTVRICARACIMMLLSTQLLGDKSTNRIRIIMALFI</sequence>
<dbReference type="Proteomes" id="UP000289738">
    <property type="component" value="Chromosome A04"/>
</dbReference>
<dbReference type="PANTHER" id="PTHR46033:SF8">
    <property type="entry name" value="PROTEIN MAINTENANCE OF MERISTEMS-LIKE"/>
    <property type="match status" value="1"/>
</dbReference>
<dbReference type="AlphaFoldDB" id="A0A445DDU9"/>
<gene>
    <name evidence="2" type="ORF">Ahy_A04g018506</name>
</gene>
<dbReference type="EMBL" id="SDMP01000004">
    <property type="protein sequence ID" value="RYR61343.1"/>
    <property type="molecule type" value="Genomic_DNA"/>
</dbReference>
<dbReference type="InterPro" id="IPR019557">
    <property type="entry name" value="AminoTfrase-like_pln_mobile"/>
</dbReference>
<dbReference type="Pfam" id="PF10536">
    <property type="entry name" value="PMD"/>
    <property type="match status" value="1"/>
</dbReference>
<dbReference type="InterPro" id="IPR044824">
    <property type="entry name" value="MAIN-like"/>
</dbReference>
<reference evidence="2 3" key="1">
    <citation type="submission" date="2019-01" db="EMBL/GenBank/DDBJ databases">
        <title>Sequencing of cultivated peanut Arachis hypogaea provides insights into genome evolution and oil improvement.</title>
        <authorList>
            <person name="Chen X."/>
        </authorList>
    </citation>
    <scope>NUCLEOTIDE SEQUENCE [LARGE SCALE GENOMIC DNA]</scope>
    <source>
        <strain evidence="3">cv. Fuhuasheng</strain>
        <tissue evidence="2">Leaves</tissue>
    </source>
</reference>
<evidence type="ECO:0000313" key="2">
    <source>
        <dbReference type="EMBL" id="RYR61343.1"/>
    </source>
</evidence>
<dbReference type="PANTHER" id="PTHR46033">
    <property type="entry name" value="PROTEIN MAIN-LIKE 2"/>
    <property type="match status" value="1"/>
</dbReference>
<evidence type="ECO:0000313" key="3">
    <source>
        <dbReference type="Proteomes" id="UP000289738"/>
    </source>
</evidence>
<proteinExistence type="predicted"/>
<feature type="domain" description="Aminotransferase-like plant mobile" evidence="1">
    <location>
        <begin position="150"/>
        <end position="258"/>
    </location>
</feature>
<keyword evidence="3" id="KW-1185">Reference proteome</keyword>
<name>A0A445DDU9_ARAHY</name>
<comment type="caution">
    <text evidence="2">The sequence shown here is derived from an EMBL/GenBank/DDBJ whole genome shotgun (WGS) entry which is preliminary data.</text>
</comment>